<gene>
    <name evidence="2" type="ORF">SAMN05192532_103336</name>
</gene>
<proteinExistence type="predicted"/>
<feature type="transmembrane region" description="Helical" evidence="1">
    <location>
        <begin position="72"/>
        <end position="90"/>
    </location>
</feature>
<dbReference type="RefSeq" id="WP_091660679.1">
    <property type="nucleotide sequence ID" value="NZ_FONT01000003.1"/>
</dbReference>
<protein>
    <submittedName>
        <fullName evidence="2">Uncharacterized protein</fullName>
    </submittedName>
</protein>
<evidence type="ECO:0000313" key="3">
    <source>
        <dbReference type="Proteomes" id="UP000199516"/>
    </source>
</evidence>
<dbReference type="Proteomes" id="UP000199516">
    <property type="component" value="Unassembled WGS sequence"/>
</dbReference>
<reference evidence="2 3" key="1">
    <citation type="submission" date="2016-10" db="EMBL/GenBank/DDBJ databases">
        <authorList>
            <person name="de Groot N.N."/>
        </authorList>
    </citation>
    <scope>NUCLEOTIDE SEQUENCE [LARGE SCALE GENOMIC DNA]</scope>
    <source>
        <strain evidence="2 3">DSM 23995</strain>
    </source>
</reference>
<dbReference type="STRING" id="930128.SAMN05192532_103336"/>
<dbReference type="OrthoDB" id="2968837at2"/>
<keyword evidence="1" id="KW-0812">Transmembrane</keyword>
<keyword evidence="3" id="KW-1185">Reference proteome</keyword>
<feature type="transmembrane region" description="Helical" evidence="1">
    <location>
        <begin position="5"/>
        <end position="30"/>
    </location>
</feature>
<evidence type="ECO:0000313" key="2">
    <source>
        <dbReference type="EMBL" id="SFE74316.1"/>
    </source>
</evidence>
<sequence length="101" mass="11280">MVVRLLNISVVLLFGIGIASFVFVGISPAAADQYLTIPWINIPLKVLMFVLLIAAMTNFFRIQSKDKQAKGVHVRNAFFVSIFVMLLVDWKNGWPVVSSLL</sequence>
<name>A0A1I2D1C0_9BACI</name>
<keyword evidence="1" id="KW-0472">Membrane</keyword>
<dbReference type="AlphaFoldDB" id="A0A1I2D1C0"/>
<organism evidence="2 3">
    <name type="scientific">Alteribacillus iranensis</name>
    <dbReference type="NCBI Taxonomy" id="930128"/>
    <lineage>
        <taxon>Bacteria</taxon>
        <taxon>Bacillati</taxon>
        <taxon>Bacillota</taxon>
        <taxon>Bacilli</taxon>
        <taxon>Bacillales</taxon>
        <taxon>Bacillaceae</taxon>
        <taxon>Alteribacillus</taxon>
    </lineage>
</organism>
<feature type="transmembrane region" description="Helical" evidence="1">
    <location>
        <begin position="42"/>
        <end position="60"/>
    </location>
</feature>
<keyword evidence="1" id="KW-1133">Transmembrane helix</keyword>
<evidence type="ECO:0000256" key="1">
    <source>
        <dbReference type="SAM" id="Phobius"/>
    </source>
</evidence>
<accession>A0A1I2D1C0</accession>
<dbReference type="EMBL" id="FONT01000003">
    <property type="protein sequence ID" value="SFE74316.1"/>
    <property type="molecule type" value="Genomic_DNA"/>
</dbReference>